<dbReference type="RefSeq" id="WP_049707058.1">
    <property type="nucleotide sequence ID" value="NZ_BMFM01000001.1"/>
</dbReference>
<proteinExistence type="inferred from homology"/>
<gene>
    <name evidence="3" type="ORF">FNA67_21275</name>
</gene>
<dbReference type="Gene3D" id="3.40.1350.10">
    <property type="match status" value="1"/>
</dbReference>
<dbReference type="EMBL" id="CP041690">
    <property type="protein sequence ID" value="QEE22540.1"/>
    <property type="molecule type" value="Genomic_DNA"/>
</dbReference>
<evidence type="ECO:0000256" key="1">
    <source>
        <dbReference type="ARBA" id="ARBA00006738"/>
    </source>
</evidence>
<dbReference type="GO" id="GO:0003676">
    <property type="term" value="F:nucleic acid binding"/>
    <property type="evidence" value="ECO:0007669"/>
    <property type="project" value="InterPro"/>
</dbReference>
<dbReference type="PANTHER" id="PTHR34039:SF1">
    <property type="entry name" value="UPF0102 PROTEIN YRAN"/>
    <property type="match status" value="1"/>
</dbReference>
<dbReference type="HAMAP" id="MF_00048">
    <property type="entry name" value="UPF0102"/>
    <property type="match status" value="1"/>
</dbReference>
<dbReference type="InterPro" id="IPR011856">
    <property type="entry name" value="tRNA_endonuc-like_dom_sf"/>
</dbReference>
<dbReference type="Pfam" id="PF02021">
    <property type="entry name" value="UPF0102"/>
    <property type="match status" value="1"/>
</dbReference>
<dbReference type="SUPFAM" id="SSF52980">
    <property type="entry name" value="Restriction endonuclease-like"/>
    <property type="match status" value="1"/>
</dbReference>
<evidence type="ECO:0000313" key="4">
    <source>
        <dbReference type="Proteomes" id="UP000321062"/>
    </source>
</evidence>
<dbReference type="Proteomes" id="UP000321062">
    <property type="component" value="Chromosome"/>
</dbReference>
<dbReference type="KEGG" id="yti:FNA67_21275"/>
<evidence type="ECO:0000256" key="2">
    <source>
        <dbReference type="HAMAP-Rule" id="MF_00048"/>
    </source>
</evidence>
<organism evidence="3 4">
    <name type="scientific">Paradevosia tibetensis</name>
    <dbReference type="NCBI Taxonomy" id="1447062"/>
    <lineage>
        <taxon>Bacteria</taxon>
        <taxon>Pseudomonadati</taxon>
        <taxon>Pseudomonadota</taxon>
        <taxon>Alphaproteobacteria</taxon>
        <taxon>Hyphomicrobiales</taxon>
        <taxon>Devosiaceae</taxon>
        <taxon>Paradevosia</taxon>
    </lineage>
</organism>
<dbReference type="AlphaFoldDB" id="A0A5B9DSY0"/>
<protein>
    <recommendedName>
        <fullName evidence="2">UPF0102 protein FNA67_21275</fullName>
    </recommendedName>
</protein>
<keyword evidence="4" id="KW-1185">Reference proteome</keyword>
<evidence type="ECO:0000313" key="3">
    <source>
        <dbReference type="EMBL" id="QEE22540.1"/>
    </source>
</evidence>
<sequence>MPPSLSRQRAERAGRRAEFWAAWFLRLKLYSIRAQRYRTPVGEIDLVASRFGVTVFVEVKARARRGHELEALEAVDQRRISRAADYFLTRHPALADSPLRFDVVFLAPFMWPRHLVNAFDAL</sequence>
<reference evidence="3 4" key="1">
    <citation type="journal article" date="2015" name="Int. J. Syst. Evol. Microbiol.">
        <title>Youhaiella tibetensis gen. nov., sp. nov., isolated from subsurface sediment.</title>
        <authorList>
            <person name="Wang Y.X."/>
            <person name="Huang F.Q."/>
            <person name="Nogi Y."/>
            <person name="Pang S.J."/>
            <person name="Wang P.K."/>
            <person name="Lv J."/>
        </authorList>
    </citation>
    <scope>NUCLEOTIDE SEQUENCE [LARGE SCALE GENOMIC DNA]</scope>
    <source>
        <strain evidence="4">fig4</strain>
    </source>
</reference>
<dbReference type="PANTHER" id="PTHR34039">
    <property type="entry name" value="UPF0102 PROTEIN YRAN"/>
    <property type="match status" value="1"/>
</dbReference>
<dbReference type="InterPro" id="IPR003509">
    <property type="entry name" value="UPF0102_YraN-like"/>
</dbReference>
<accession>A0A5B9DSY0</accession>
<comment type="similarity">
    <text evidence="1 2">Belongs to the UPF0102 family.</text>
</comment>
<dbReference type="NCBIfam" id="NF009151">
    <property type="entry name" value="PRK12497.1-5"/>
    <property type="match status" value="1"/>
</dbReference>
<dbReference type="InterPro" id="IPR011335">
    <property type="entry name" value="Restrct_endonuc-II-like"/>
</dbReference>
<dbReference type="OrthoDB" id="9812968at2"/>
<name>A0A5B9DSY0_9HYPH</name>